<evidence type="ECO:0000313" key="2">
    <source>
        <dbReference type="Proteomes" id="UP000239406"/>
    </source>
</evidence>
<organism evidence="1 2">
    <name type="scientific">Caldimonas thermodepolymerans</name>
    <dbReference type="NCBI Taxonomy" id="215580"/>
    <lineage>
        <taxon>Bacteria</taxon>
        <taxon>Pseudomonadati</taxon>
        <taxon>Pseudomonadota</taxon>
        <taxon>Betaproteobacteria</taxon>
        <taxon>Burkholderiales</taxon>
        <taxon>Sphaerotilaceae</taxon>
        <taxon>Caldimonas</taxon>
    </lineage>
</organism>
<dbReference type="EMBL" id="PSNY01000003">
    <property type="protein sequence ID" value="PPE71150.1"/>
    <property type="molecule type" value="Genomic_DNA"/>
</dbReference>
<dbReference type="Proteomes" id="UP000239406">
    <property type="component" value="Unassembled WGS sequence"/>
</dbReference>
<keyword evidence="2" id="KW-1185">Reference proteome</keyword>
<dbReference type="AlphaFoldDB" id="A0A2S5T825"/>
<comment type="caution">
    <text evidence="1">The sequence shown here is derived from an EMBL/GenBank/DDBJ whole genome shotgun (WGS) entry which is preliminary data.</text>
</comment>
<name>A0A2S5T825_9BURK</name>
<sequence length="241" mass="23812">MAGLTSLLNALAQTVDHPADSNDLRGALEGLTALVPQLGTEAGTTLGATLTELQVALASLSTTLDQLGKGQLTGPQLISRLTELVTELTGLGQRIGLLDYVLADLAPGATTATLSALKTAVTNLGNALTRQGGLVDTLEQILGSLQLANGNGALNGLVTATVGSIVQVVGGTLTGVLPTVLDTLDQVLLALLNGLQAGTGGGACPAGGLLDGLGCGIQGLLNELSKGRLLSGLGALLGLRG</sequence>
<gene>
    <name evidence="1" type="ORF">C1702_04110</name>
</gene>
<accession>A0A2S5T825</accession>
<proteinExistence type="predicted"/>
<reference evidence="1 2" key="1">
    <citation type="submission" date="2018-02" db="EMBL/GenBank/DDBJ databases">
        <title>Reclassifiation of [Polyangium] brachysporum DSM 7029 as Guopingzhaonella breviflexa gen. nov., sp. nov., a member of the family Comamonadaceae.</title>
        <authorList>
            <person name="Tang B."/>
        </authorList>
    </citation>
    <scope>NUCLEOTIDE SEQUENCE [LARGE SCALE GENOMIC DNA]</scope>
    <source>
        <strain evidence="1 2">DSM 15344</strain>
    </source>
</reference>
<evidence type="ECO:0000313" key="1">
    <source>
        <dbReference type="EMBL" id="PPE71150.1"/>
    </source>
</evidence>
<protein>
    <submittedName>
        <fullName evidence="1">Uncharacterized protein</fullName>
    </submittedName>
</protein>